<protein>
    <recommendedName>
        <fullName evidence="6 11">Adenine phosphoribosyltransferase</fullName>
        <shortName evidence="11">APRT</shortName>
        <ecNumber evidence="6 11">2.4.2.7</ecNumber>
    </recommendedName>
</protein>
<keyword evidence="7 11" id="KW-0963">Cytoplasm</keyword>
<evidence type="ECO:0000256" key="4">
    <source>
        <dbReference type="ARBA" id="ARBA00004659"/>
    </source>
</evidence>
<evidence type="ECO:0000256" key="1">
    <source>
        <dbReference type="ARBA" id="ARBA00000868"/>
    </source>
</evidence>
<evidence type="ECO:0000256" key="10">
    <source>
        <dbReference type="ARBA" id="ARBA00022726"/>
    </source>
</evidence>
<gene>
    <name evidence="11" type="primary">apt</name>
    <name evidence="13" type="ORF">PDM28_07940</name>
</gene>
<evidence type="ECO:0000256" key="6">
    <source>
        <dbReference type="ARBA" id="ARBA00011893"/>
    </source>
</evidence>
<evidence type="ECO:0000256" key="5">
    <source>
        <dbReference type="ARBA" id="ARBA00008391"/>
    </source>
</evidence>
<dbReference type="NCBIfam" id="TIGR01090">
    <property type="entry name" value="apt"/>
    <property type="match status" value="1"/>
</dbReference>
<dbReference type="Proteomes" id="UP001305421">
    <property type="component" value="Chromosome"/>
</dbReference>
<dbReference type="InterPro" id="IPR005764">
    <property type="entry name" value="Ade_phspho_trans"/>
</dbReference>
<dbReference type="InterPro" id="IPR000836">
    <property type="entry name" value="PRTase_dom"/>
</dbReference>
<comment type="function">
    <text evidence="2 11">Catalyzes a salvage reaction resulting in the formation of AMP, that is energically less costly than de novo synthesis.</text>
</comment>
<name>A0ABY9YHS4_9GAMM</name>
<keyword evidence="8 11" id="KW-0328">Glycosyltransferase</keyword>
<evidence type="ECO:0000256" key="3">
    <source>
        <dbReference type="ARBA" id="ARBA00004496"/>
    </source>
</evidence>
<evidence type="ECO:0000256" key="2">
    <source>
        <dbReference type="ARBA" id="ARBA00003968"/>
    </source>
</evidence>
<keyword evidence="9 11" id="KW-0808">Transferase</keyword>
<comment type="subcellular location">
    <subcellularLocation>
        <location evidence="3 11">Cytoplasm</location>
    </subcellularLocation>
</comment>
<dbReference type="Gene3D" id="3.40.50.2020">
    <property type="match status" value="1"/>
</dbReference>
<dbReference type="NCBIfam" id="NF002636">
    <property type="entry name" value="PRK02304.1-5"/>
    <property type="match status" value="1"/>
</dbReference>
<dbReference type="InterPro" id="IPR050054">
    <property type="entry name" value="UPRTase/APRTase"/>
</dbReference>
<comment type="similarity">
    <text evidence="5 11">Belongs to the purine/pyrimidine phosphoribosyltransferase family.</text>
</comment>
<keyword evidence="10 11" id="KW-0660">Purine salvage</keyword>
<dbReference type="Pfam" id="PF00156">
    <property type="entry name" value="Pribosyltran"/>
    <property type="match status" value="1"/>
</dbReference>
<evidence type="ECO:0000256" key="9">
    <source>
        <dbReference type="ARBA" id="ARBA00022679"/>
    </source>
</evidence>
<dbReference type="InterPro" id="IPR029057">
    <property type="entry name" value="PRTase-like"/>
</dbReference>
<evidence type="ECO:0000259" key="12">
    <source>
        <dbReference type="Pfam" id="PF00156"/>
    </source>
</evidence>
<dbReference type="GO" id="GO:0003999">
    <property type="term" value="F:adenine phosphoribosyltransferase activity"/>
    <property type="evidence" value="ECO:0007669"/>
    <property type="project" value="UniProtKB-EC"/>
</dbReference>
<dbReference type="EC" id="2.4.2.7" evidence="6 11"/>
<evidence type="ECO:0000313" key="14">
    <source>
        <dbReference type="Proteomes" id="UP001305421"/>
    </source>
</evidence>
<sequence>MTDSSAPVPAWAGRLRDVADFPKPGILFKDIMPLLANGPDFAAAVDAMVAPWRDASLDAVMGIESRGFILGAAMAQVLGVGFVPVRKPGKLPGRTLKQDYTLEYRTDSIEVHADALPPGARVLVVDDVLATGGTLLAALSLARQLQVEVVGAAVLVELAGLGGRERWNSDVPLVANLVY</sequence>
<comment type="catalytic activity">
    <reaction evidence="1 11">
        <text>AMP + diphosphate = 5-phospho-alpha-D-ribose 1-diphosphate + adenine</text>
        <dbReference type="Rhea" id="RHEA:16609"/>
        <dbReference type="ChEBI" id="CHEBI:16708"/>
        <dbReference type="ChEBI" id="CHEBI:33019"/>
        <dbReference type="ChEBI" id="CHEBI:58017"/>
        <dbReference type="ChEBI" id="CHEBI:456215"/>
        <dbReference type="EC" id="2.4.2.7"/>
    </reaction>
</comment>
<comment type="subunit">
    <text evidence="11">Homodimer.</text>
</comment>
<dbReference type="EMBL" id="CP115543">
    <property type="protein sequence ID" value="WNH50206.1"/>
    <property type="molecule type" value="Genomic_DNA"/>
</dbReference>
<evidence type="ECO:0000256" key="11">
    <source>
        <dbReference type="HAMAP-Rule" id="MF_00004"/>
    </source>
</evidence>
<evidence type="ECO:0000256" key="7">
    <source>
        <dbReference type="ARBA" id="ARBA00022490"/>
    </source>
</evidence>
<dbReference type="RefSeq" id="WP_102945629.1">
    <property type="nucleotide sequence ID" value="NZ_CP115543.1"/>
</dbReference>
<organism evidence="13 14">
    <name type="scientific">Stenotrophomonas aracearum</name>
    <dbReference type="NCBI Taxonomy" id="3003272"/>
    <lineage>
        <taxon>Bacteria</taxon>
        <taxon>Pseudomonadati</taxon>
        <taxon>Pseudomonadota</taxon>
        <taxon>Gammaproteobacteria</taxon>
        <taxon>Lysobacterales</taxon>
        <taxon>Lysobacteraceae</taxon>
        <taxon>Stenotrophomonas</taxon>
    </lineage>
</organism>
<accession>A0ABY9YHS4</accession>
<feature type="domain" description="Phosphoribosyltransferase" evidence="12">
    <location>
        <begin position="39"/>
        <end position="167"/>
    </location>
</feature>
<dbReference type="CDD" id="cd06223">
    <property type="entry name" value="PRTases_typeI"/>
    <property type="match status" value="1"/>
</dbReference>
<dbReference type="PANTHER" id="PTHR32315:SF3">
    <property type="entry name" value="ADENINE PHOSPHORIBOSYLTRANSFERASE"/>
    <property type="match status" value="1"/>
</dbReference>
<comment type="pathway">
    <text evidence="4 11">Purine metabolism; AMP biosynthesis via salvage pathway; AMP from adenine: step 1/1.</text>
</comment>
<evidence type="ECO:0000256" key="8">
    <source>
        <dbReference type="ARBA" id="ARBA00022676"/>
    </source>
</evidence>
<dbReference type="HAMAP" id="MF_00004">
    <property type="entry name" value="Aden_phosphoribosyltr"/>
    <property type="match status" value="1"/>
</dbReference>
<evidence type="ECO:0000313" key="13">
    <source>
        <dbReference type="EMBL" id="WNH50206.1"/>
    </source>
</evidence>
<keyword evidence="14" id="KW-1185">Reference proteome</keyword>
<dbReference type="NCBIfam" id="NF002634">
    <property type="entry name" value="PRK02304.1-3"/>
    <property type="match status" value="1"/>
</dbReference>
<reference evidence="13 14" key="1">
    <citation type="submission" date="2022-12" db="EMBL/GenBank/DDBJ databases">
        <title>Two new species, Stenotrophomonas aracearum and Stenotrophomonas oahuensis, isolated from Anthurium (Araceae family) in Hawaii.</title>
        <authorList>
            <person name="Chunag S.C."/>
            <person name="Dobhal S."/>
            <person name="Alvarez A."/>
            <person name="Arif M."/>
        </authorList>
    </citation>
    <scope>NUCLEOTIDE SEQUENCE [LARGE SCALE GENOMIC DNA]</scope>
    <source>
        <strain evidence="13 14">A5588</strain>
    </source>
</reference>
<proteinExistence type="inferred from homology"/>
<dbReference type="SUPFAM" id="SSF53271">
    <property type="entry name" value="PRTase-like"/>
    <property type="match status" value="1"/>
</dbReference>
<dbReference type="PANTHER" id="PTHR32315">
    <property type="entry name" value="ADENINE PHOSPHORIBOSYLTRANSFERASE"/>
    <property type="match status" value="1"/>
</dbReference>